<dbReference type="KEGG" id="trb:HB776_25580"/>
<evidence type="ECO:0000313" key="7">
    <source>
        <dbReference type="Proteomes" id="UP000515291"/>
    </source>
</evidence>
<dbReference type="GO" id="GO:0005198">
    <property type="term" value="F:structural molecule activity"/>
    <property type="evidence" value="ECO:0007669"/>
    <property type="project" value="InterPro"/>
</dbReference>
<evidence type="ECO:0000259" key="5">
    <source>
        <dbReference type="Pfam" id="PF00669"/>
    </source>
</evidence>
<sequence length="303" mass="31801">MQMRVATFAINDQMIASALRTQSTMANQQIQEASGLISSDFGGLGSSAQQVLNLQVSVTRAQSYIDAATQTNSKILVMYSAVNSVSDLVTQFRTLLTSASSASSTDAASVTESAKNMLEQMASLLNTQYNGGYLFGGSATKTAPVDISSATYAAASSPSTADTSYYQGVSQLGAVRVSDNQTVSYGVTADNTAFEQIMRAMNLVASNSPLSTDTLNEALDLAVDSIDKLGVVQTRISNASASIERASAYQTEYQSYAQTLGSDLTSVDVAAVTAKLSTYQAQLTASYAAIAKVQSLNLASYLR</sequence>
<organism evidence="6 7">
    <name type="scientific">Tardiphaga robiniae</name>
    <dbReference type="NCBI Taxonomy" id="943830"/>
    <lineage>
        <taxon>Bacteria</taxon>
        <taxon>Pseudomonadati</taxon>
        <taxon>Pseudomonadota</taxon>
        <taxon>Alphaproteobacteria</taxon>
        <taxon>Hyphomicrobiales</taxon>
        <taxon>Nitrobacteraceae</taxon>
        <taxon>Tardiphaga</taxon>
    </lineage>
</organism>
<dbReference type="Pfam" id="PF00669">
    <property type="entry name" value="Flagellin_N"/>
    <property type="match status" value="1"/>
</dbReference>
<dbReference type="GO" id="GO:0005576">
    <property type="term" value="C:extracellular region"/>
    <property type="evidence" value="ECO:0007669"/>
    <property type="project" value="UniProtKB-SubCell"/>
</dbReference>
<feature type="domain" description="Flagellin N-terminal" evidence="5">
    <location>
        <begin position="9"/>
        <end position="140"/>
    </location>
</feature>
<dbReference type="EMBL" id="CP050292">
    <property type="protein sequence ID" value="QND74194.1"/>
    <property type="molecule type" value="Genomic_DNA"/>
</dbReference>
<dbReference type="Gene3D" id="1.20.1330.10">
    <property type="entry name" value="f41 fragment of flagellin, N-terminal domain"/>
    <property type="match status" value="1"/>
</dbReference>
<dbReference type="PANTHER" id="PTHR42792">
    <property type="entry name" value="FLAGELLIN"/>
    <property type="match status" value="1"/>
</dbReference>
<keyword evidence="6" id="KW-0969">Cilium</keyword>
<evidence type="ECO:0000256" key="2">
    <source>
        <dbReference type="ARBA" id="ARBA00004613"/>
    </source>
</evidence>
<dbReference type="InterPro" id="IPR001029">
    <property type="entry name" value="Flagellin_N"/>
</dbReference>
<keyword evidence="6" id="KW-0966">Cell projection</keyword>
<keyword evidence="4" id="KW-0975">Bacterial flagellum</keyword>
<keyword evidence="6" id="KW-0282">Flagellum</keyword>
<protein>
    <submittedName>
        <fullName evidence="6">Flagellin</fullName>
    </submittedName>
</protein>
<proteinExistence type="inferred from homology"/>
<dbReference type="Proteomes" id="UP000515291">
    <property type="component" value="Chromosome"/>
</dbReference>
<accession>A0A7G6U5B2</accession>
<dbReference type="InterPro" id="IPR001492">
    <property type="entry name" value="Flagellin"/>
</dbReference>
<comment type="subcellular location">
    <subcellularLocation>
        <location evidence="1">Bacterial flagellum</location>
    </subcellularLocation>
    <subcellularLocation>
        <location evidence="2">Secreted</location>
    </subcellularLocation>
</comment>
<dbReference type="PANTHER" id="PTHR42792:SF1">
    <property type="entry name" value="FLAGELLAR HOOK-ASSOCIATED PROTEIN 3"/>
    <property type="match status" value="1"/>
</dbReference>
<evidence type="ECO:0000256" key="1">
    <source>
        <dbReference type="ARBA" id="ARBA00004365"/>
    </source>
</evidence>
<dbReference type="NCBIfam" id="NF006489">
    <property type="entry name" value="PRK08913.1"/>
    <property type="match status" value="1"/>
</dbReference>
<evidence type="ECO:0000313" key="6">
    <source>
        <dbReference type="EMBL" id="QND74194.1"/>
    </source>
</evidence>
<gene>
    <name evidence="6" type="ORF">HB776_25580</name>
</gene>
<comment type="similarity">
    <text evidence="3">Belongs to the bacterial flagellin family.</text>
</comment>
<evidence type="ECO:0000256" key="3">
    <source>
        <dbReference type="ARBA" id="ARBA00005709"/>
    </source>
</evidence>
<dbReference type="GO" id="GO:0009288">
    <property type="term" value="C:bacterial-type flagellum"/>
    <property type="evidence" value="ECO:0007669"/>
    <property type="project" value="UniProtKB-SubCell"/>
</dbReference>
<dbReference type="SUPFAM" id="SSF64518">
    <property type="entry name" value="Phase 1 flagellin"/>
    <property type="match status" value="1"/>
</dbReference>
<evidence type="ECO:0000256" key="4">
    <source>
        <dbReference type="ARBA" id="ARBA00023143"/>
    </source>
</evidence>
<reference evidence="7" key="1">
    <citation type="journal article" date="2020" name="Mol. Plant Microbe">
        <title>Rhizobial microsymbionts of the narrowly endemic Oxytropis species growing in Kamchatka are characterized by significant genetic diversity and possess a set of genes that are associated with T3SS and T6SS secretion systems and can affect the development of symbiosis.</title>
        <authorList>
            <person name="Safronova V."/>
            <person name="Guro P."/>
            <person name="Sazanova A."/>
            <person name="Kuznetsova I."/>
            <person name="Belimov A."/>
            <person name="Yakubov V."/>
            <person name="Chirak E."/>
            <person name="Afonin A."/>
            <person name="Gogolev Y."/>
            <person name="Andronov E."/>
            <person name="Tikhonovich I."/>
        </authorList>
    </citation>
    <scope>NUCLEOTIDE SEQUENCE [LARGE SCALE GENOMIC DNA]</scope>
    <source>
        <strain evidence="7">581</strain>
    </source>
</reference>
<name>A0A7G6U5B2_9BRAD</name>
<dbReference type="RefSeq" id="WP_184512784.1">
    <property type="nucleotide sequence ID" value="NZ_CP050292.1"/>
</dbReference>
<dbReference type="AlphaFoldDB" id="A0A7G6U5B2"/>